<accession>A0AAW0IMA5</accession>
<dbReference type="Proteomes" id="UP001488838">
    <property type="component" value="Unassembled WGS sequence"/>
</dbReference>
<comment type="caution">
    <text evidence="4">The sequence shown here is derived from an EMBL/GenBank/DDBJ whole genome shotgun (WGS) entry which is preliminary data.</text>
</comment>
<dbReference type="GO" id="GO:0045095">
    <property type="term" value="C:keratin filament"/>
    <property type="evidence" value="ECO:0007669"/>
    <property type="project" value="UniProtKB-UniRule"/>
</dbReference>
<keyword evidence="2 3" id="KW-0416">Keratin</keyword>
<reference evidence="4 5" key="1">
    <citation type="journal article" date="2023" name="bioRxiv">
        <title>Conserved and derived expression patterns and positive selection on dental genes reveal complex evolutionary context of ever-growing rodent molars.</title>
        <authorList>
            <person name="Calamari Z.T."/>
            <person name="Song A."/>
            <person name="Cohen E."/>
            <person name="Akter M."/>
            <person name="Roy R.D."/>
            <person name="Hallikas O."/>
            <person name="Christensen M.M."/>
            <person name="Li P."/>
            <person name="Marangoni P."/>
            <person name="Jernvall J."/>
            <person name="Klein O.D."/>
        </authorList>
    </citation>
    <scope>NUCLEOTIDE SEQUENCE [LARGE SCALE GENOMIC DNA]</scope>
    <source>
        <strain evidence="4">V071</strain>
    </source>
</reference>
<keyword evidence="5" id="KW-1185">Reference proteome</keyword>
<evidence type="ECO:0000313" key="5">
    <source>
        <dbReference type="Proteomes" id="UP001488838"/>
    </source>
</evidence>
<comment type="function">
    <text evidence="1 3">In the hair cortex, hair keratin intermediate filaments are embedded in an interfilamentous matrix, consisting of hair keratin-associated proteins (KRTAP), which are essential for the formation of a rigid and resistant hair shaft through their extensive disulfide bond cross-linking with abundant cysteine residues of hair keratins. The matrix proteins include the high-sulfur and high-glycine-tyrosine keratins.</text>
</comment>
<dbReference type="Pfam" id="PF05287">
    <property type="entry name" value="PMG"/>
    <property type="match status" value="2"/>
</dbReference>
<dbReference type="EMBL" id="JBBHLL010000110">
    <property type="protein sequence ID" value="KAK7815670.1"/>
    <property type="molecule type" value="Genomic_DNA"/>
</dbReference>
<dbReference type="AlphaFoldDB" id="A0AAW0IMA5"/>
<evidence type="ECO:0000256" key="2">
    <source>
        <dbReference type="ARBA" id="ARBA00022744"/>
    </source>
</evidence>
<protein>
    <recommendedName>
        <fullName evidence="3">Keratin-associated protein</fullName>
    </recommendedName>
</protein>
<dbReference type="GO" id="GO:0005829">
    <property type="term" value="C:cytosol"/>
    <property type="evidence" value="ECO:0007669"/>
    <property type="project" value="UniProtKB-ARBA"/>
</dbReference>
<proteinExistence type="inferred from homology"/>
<evidence type="ECO:0000256" key="3">
    <source>
        <dbReference type="RuleBase" id="RU369044"/>
    </source>
</evidence>
<evidence type="ECO:0000256" key="1">
    <source>
        <dbReference type="ARBA" id="ARBA00003327"/>
    </source>
</evidence>
<gene>
    <name evidence="4" type="ORF">U0070_015599</name>
</gene>
<comment type="similarity">
    <text evidence="3">Belongs to the PMG family.</text>
</comment>
<name>A0AAW0IMA5_MYOGA</name>
<comment type="subunit">
    <text evidence="3">Interacts with hair keratins.</text>
</comment>
<evidence type="ECO:0000313" key="4">
    <source>
        <dbReference type="EMBL" id="KAK7815670.1"/>
    </source>
</evidence>
<sequence>MAYSSCSGNFSTSCICSLPTSGSSCDSPWPRNLVYSTSSCSSSPCQLHSDCQETCIEPTSCQSSCVVSRPCQVESSLNTGCQETCIGPTSCQRSCVVSRPCQVESSLNTGCQETRMEPTRCQRSCVVSRPCQTACYYLRSSTPCSPCQETYAVSLGCGSNNFHPLGYASRSFFSGDCGSRGLKYLNHDIPVFPFLNDVSTFCYPTYLLFKTYQPSFCVPTCGPRLSGISC</sequence>
<dbReference type="InterPro" id="IPR007951">
    <property type="entry name" value="KRTAP_PMG"/>
</dbReference>
<organism evidence="4 5">
    <name type="scientific">Myodes glareolus</name>
    <name type="common">Bank vole</name>
    <name type="synonym">Clethrionomys glareolus</name>
    <dbReference type="NCBI Taxonomy" id="447135"/>
    <lineage>
        <taxon>Eukaryota</taxon>
        <taxon>Metazoa</taxon>
        <taxon>Chordata</taxon>
        <taxon>Craniata</taxon>
        <taxon>Vertebrata</taxon>
        <taxon>Euteleostomi</taxon>
        <taxon>Mammalia</taxon>
        <taxon>Eutheria</taxon>
        <taxon>Euarchontoglires</taxon>
        <taxon>Glires</taxon>
        <taxon>Rodentia</taxon>
        <taxon>Myomorpha</taxon>
        <taxon>Muroidea</taxon>
        <taxon>Cricetidae</taxon>
        <taxon>Arvicolinae</taxon>
        <taxon>Myodes</taxon>
    </lineage>
</organism>